<dbReference type="AlphaFoldDB" id="A0A7C8MNY3"/>
<proteinExistence type="predicted"/>
<feature type="compositionally biased region" description="Low complexity" evidence="1">
    <location>
        <begin position="1"/>
        <end position="28"/>
    </location>
</feature>
<gene>
    <name evidence="2" type="ORF">GQX73_g8967</name>
</gene>
<dbReference type="InParanoid" id="A0A7C8MNY3"/>
<name>A0A7C8MNY3_9PEZI</name>
<comment type="caution">
    <text evidence="2">The sequence shown here is derived from an EMBL/GenBank/DDBJ whole genome shotgun (WGS) entry which is preliminary data.</text>
</comment>
<feature type="compositionally biased region" description="Polar residues" evidence="1">
    <location>
        <begin position="33"/>
        <end position="44"/>
    </location>
</feature>
<dbReference type="SUPFAM" id="SSF89372">
    <property type="entry name" value="Fucose-specific lectin"/>
    <property type="match status" value="1"/>
</dbReference>
<protein>
    <recommendedName>
        <fullName evidence="4">Fucose-specific lectin</fullName>
    </recommendedName>
</protein>
<feature type="region of interest" description="Disordered" evidence="1">
    <location>
        <begin position="1"/>
        <end position="45"/>
    </location>
</feature>
<evidence type="ECO:0000256" key="1">
    <source>
        <dbReference type="SAM" id="MobiDB-lite"/>
    </source>
</evidence>
<reference evidence="2 3" key="1">
    <citation type="submission" date="2019-12" db="EMBL/GenBank/DDBJ databases">
        <title>Draft genome sequence of the ascomycete Xylaria multiplex DSM 110363.</title>
        <authorList>
            <person name="Buettner E."/>
            <person name="Kellner H."/>
        </authorList>
    </citation>
    <scope>NUCLEOTIDE SEQUENCE [LARGE SCALE GENOMIC DNA]</scope>
    <source>
        <strain evidence="2 3">DSM 110363</strain>
    </source>
</reference>
<keyword evidence="3" id="KW-1185">Reference proteome</keyword>
<dbReference type="OrthoDB" id="5137369at2759"/>
<evidence type="ECO:0000313" key="3">
    <source>
        <dbReference type="Proteomes" id="UP000481858"/>
    </source>
</evidence>
<organism evidence="2 3">
    <name type="scientific">Xylaria multiplex</name>
    <dbReference type="NCBI Taxonomy" id="323545"/>
    <lineage>
        <taxon>Eukaryota</taxon>
        <taxon>Fungi</taxon>
        <taxon>Dikarya</taxon>
        <taxon>Ascomycota</taxon>
        <taxon>Pezizomycotina</taxon>
        <taxon>Sordariomycetes</taxon>
        <taxon>Xylariomycetidae</taxon>
        <taxon>Xylariales</taxon>
        <taxon>Xylariaceae</taxon>
        <taxon>Xylaria</taxon>
    </lineage>
</organism>
<dbReference type="Proteomes" id="UP000481858">
    <property type="component" value="Unassembled WGS sequence"/>
</dbReference>
<sequence>MDSNGSSRTLRSRGSTTSIFIPTPSTSIRGDTVSHSSSQPTSPLLTIPSGRLSVTTLSANSWRTAYPRIGQFAMTESEEVVAAGPSGLFFLKRVQDHDSKPWSEGRPLPNTPMLNDSSVSGLAVISTRRGTPRLYVYCVSGNKLYSFYRSQENDSSWVKDPDPPLSSYLVSGTPAVALNDEYDNGSMSNQWSLVIPCQSGGLLHTSTYNPELSYLDRGIPWERVDYFAESLGVISSVSIIAVRVWGKSGFLIHIVMVCVASGRLHIVEGGFSIGYNSGSRWVARTPTRIHHPGEVTGNPILVKKDRGLQLDLLVPSAEGGIFHFVRTPTSLDEWHMIARITFPPSLPVASCLAIHSRDHGSNQPRKFYALIQSGGRLYHIETFESAYPWSGSYLKPIVAPGPSSD</sequence>
<evidence type="ECO:0000313" key="2">
    <source>
        <dbReference type="EMBL" id="KAF2964607.1"/>
    </source>
</evidence>
<dbReference type="Gene3D" id="2.120.10.70">
    <property type="entry name" value="Fucose-specific lectin"/>
    <property type="match status" value="1"/>
</dbReference>
<evidence type="ECO:0008006" key="4">
    <source>
        <dbReference type="Google" id="ProtNLM"/>
    </source>
</evidence>
<dbReference type="EMBL" id="WUBL01000144">
    <property type="protein sequence ID" value="KAF2964607.1"/>
    <property type="molecule type" value="Genomic_DNA"/>
</dbReference>
<accession>A0A7C8MNY3</accession>